<proteinExistence type="inferred from homology"/>
<evidence type="ECO:0000256" key="13">
    <source>
        <dbReference type="ARBA" id="ARBA00042443"/>
    </source>
</evidence>
<organism evidence="17 18">
    <name type="scientific">Candidatus Dojkabacteria bacterium</name>
    <dbReference type="NCBI Taxonomy" id="2099670"/>
    <lineage>
        <taxon>Bacteria</taxon>
        <taxon>Candidatus Dojkabacteria</taxon>
    </lineage>
</organism>
<accession>A0A955I2U4</accession>
<comment type="similarity">
    <text evidence="10">Belongs to the EPSP synthase family. MurA subfamily.</text>
</comment>
<feature type="domain" description="Enolpyruvate transferase" evidence="16">
    <location>
        <begin position="8"/>
        <end position="420"/>
    </location>
</feature>
<evidence type="ECO:0000256" key="11">
    <source>
        <dbReference type="ARBA" id="ARBA00039108"/>
    </source>
</evidence>
<keyword evidence="3" id="KW-0963">Cytoplasm</keyword>
<comment type="pathway">
    <text evidence="2">Cell wall biogenesis; peptidoglycan biosynthesis.</text>
</comment>
<keyword evidence="7" id="KW-0573">Peptidoglycan synthesis</keyword>
<evidence type="ECO:0000256" key="5">
    <source>
        <dbReference type="ARBA" id="ARBA00022679"/>
    </source>
</evidence>
<dbReference type="SUPFAM" id="SSF55205">
    <property type="entry name" value="EPT/RTPC-like"/>
    <property type="match status" value="1"/>
</dbReference>
<evidence type="ECO:0000256" key="14">
    <source>
        <dbReference type="ARBA" id="ARBA00042842"/>
    </source>
</evidence>
<evidence type="ECO:0000256" key="3">
    <source>
        <dbReference type="ARBA" id="ARBA00022490"/>
    </source>
</evidence>
<dbReference type="Gene3D" id="3.65.10.10">
    <property type="entry name" value="Enolpyruvate transferase domain"/>
    <property type="match status" value="2"/>
</dbReference>
<name>A0A955I2U4_9BACT</name>
<evidence type="ECO:0000256" key="6">
    <source>
        <dbReference type="ARBA" id="ARBA00022960"/>
    </source>
</evidence>
<comment type="subcellular location">
    <subcellularLocation>
        <location evidence="1">Cytoplasm</location>
    </subcellularLocation>
</comment>
<keyword evidence="9" id="KW-0961">Cell wall biogenesis/degradation</keyword>
<dbReference type="AlphaFoldDB" id="A0A955I2U4"/>
<evidence type="ECO:0000313" key="17">
    <source>
        <dbReference type="EMBL" id="MCA9376782.1"/>
    </source>
</evidence>
<dbReference type="GO" id="GO:0071555">
    <property type="term" value="P:cell wall organization"/>
    <property type="evidence" value="ECO:0007669"/>
    <property type="project" value="UniProtKB-KW"/>
</dbReference>
<dbReference type="GO" id="GO:0051301">
    <property type="term" value="P:cell division"/>
    <property type="evidence" value="ECO:0007669"/>
    <property type="project" value="UniProtKB-KW"/>
</dbReference>
<keyword evidence="5 17" id="KW-0808">Transferase</keyword>
<evidence type="ECO:0000256" key="8">
    <source>
        <dbReference type="ARBA" id="ARBA00023306"/>
    </source>
</evidence>
<dbReference type="Pfam" id="PF00275">
    <property type="entry name" value="EPSP_synthase"/>
    <property type="match status" value="1"/>
</dbReference>
<dbReference type="Proteomes" id="UP000741282">
    <property type="component" value="Unassembled WGS sequence"/>
</dbReference>
<protein>
    <recommendedName>
        <fullName evidence="12">UDP-N-acetylglucosamine 1-carboxyvinyltransferase</fullName>
        <ecNumber evidence="11">2.5.1.7</ecNumber>
    </recommendedName>
    <alternativeName>
        <fullName evidence="13">Enoylpyruvate transferase</fullName>
    </alternativeName>
    <alternativeName>
        <fullName evidence="14">UDP-N-acetylglucosamine enolpyruvyl transferase</fullName>
    </alternativeName>
</protein>
<keyword evidence="8" id="KW-0131">Cell cycle</keyword>
<dbReference type="EC" id="2.5.1.7" evidence="11"/>
<evidence type="ECO:0000256" key="4">
    <source>
        <dbReference type="ARBA" id="ARBA00022618"/>
    </source>
</evidence>
<dbReference type="GO" id="GO:0008760">
    <property type="term" value="F:UDP-N-acetylglucosamine 1-carboxyvinyltransferase activity"/>
    <property type="evidence" value="ECO:0007669"/>
    <property type="project" value="UniProtKB-EC"/>
</dbReference>
<keyword evidence="6" id="KW-0133">Cell shape</keyword>
<evidence type="ECO:0000256" key="9">
    <source>
        <dbReference type="ARBA" id="ARBA00023316"/>
    </source>
</evidence>
<evidence type="ECO:0000259" key="16">
    <source>
        <dbReference type="Pfam" id="PF00275"/>
    </source>
</evidence>
<dbReference type="GO" id="GO:0009252">
    <property type="term" value="P:peptidoglycan biosynthetic process"/>
    <property type="evidence" value="ECO:0007669"/>
    <property type="project" value="UniProtKB-KW"/>
</dbReference>
<evidence type="ECO:0000313" key="18">
    <source>
        <dbReference type="Proteomes" id="UP000741282"/>
    </source>
</evidence>
<evidence type="ECO:0000256" key="15">
    <source>
        <dbReference type="ARBA" id="ARBA00047527"/>
    </source>
</evidence>
<dbReference type="InterPro" id="IPR001986">
    <property type="entry name" value="Enolpyruvate_Tfrase_dom"/>
</dbReference>
<comment type="caution">
    <text evidence="17">The sequence shown here is derived from an EMBL/GenBank/DDBJ whole genome shotgun (WGS) entry which is preliminary data.</text>
</comment>
<evidence type="ECO:0000256" key="1">
    <source>
        <dbReference type="ARBA" id="ARBA00004496"/>
    </source>
</evidence>
<dbReference type="PANTHER" id="PTHR43783:SF1">
    <property type="entry name" value="UDP-N-ACETYLGLUCOSAMINE 1-CARBOXYVINYLTRANSFERASE"/>
    <property type="match status" value="1"/>
</dbReference>
<reference evidence="17" key="1">
    <citation type="submission" date="2020-04" db="EMBL/GenBank/DDBJ databases">
        <authorList>
            <person name="Zhang T."/>
        </authorList>
    </citation>
    <scope>NUCLEOTIDE SEQUENCE</scope>
    <source>
        <strain evidence="17">HKST-UBA17</strain>
    </source>
</reference>
<dbReference type="PANTHER" id="PTHR43783">
    <property type="entry name" value="UDP-N-ACETYLGLUCOSAMINE 1-CARBOXYVINYLTRANSFERASE"/>
    <property type="match status" value="1"/>
</dbReference>
<keyword evidence="4" id="KW-0132">Cell division</keyword>
<dbReference type="EMBL" id="JAGQLN010000007">
    <property type="protein sequence ID" value="MCA9376782.1"/>
    <property type="molecule type" value="Genomic_DNA"/>
</dbReference>
<dbReference type="InterPro" id="IPR050068">
    <property type="entry name" value="MurA_subfamily"/>
</dbReference>
<gene>
    <name evidence="17" type="ORF">KC685_02585</name>
</gene>
<dbReference type="InterPro" id="IPR013792">
    <property type="entry name" value="RNA3'P_cycl/enolpyr_Trfase_a/b"/>
</dbReference>
<reference evidence="17" key="2">
    <citation type="journal article" date="2021" name="Microbiome">
        <title>Successional dynamics and alternative stable states in a saline activated sludge microbial community over 9 years.</title>
        <authorList>
            <person name="Wang Y."/>
            <person name="Ye J."/>
            <person name="Ju F."/>
            <person name="Liu L."/>
            <person name="Boyd J.A."/>
            <person name="Deng Y."/>
            <person name="Parks D.H."/>
            <person name="Jiang X."/>
            <person name="Yin X."/>
            <person name="Woodcroft B.J."/>
            <person name="Tyson G.W."/>
            <person name="Hugenholtz P."/>
            <person name="Polz M.F."/>
            <person name="Zhang T."/>
        </authorList>
    </citation>
    <scope>NUCLEOTIDE SEQUENCE</scope>
    <source>
        <strain evidence="17">HKST-UBA17</strain>
    </source>
</reference>
<dbReference type="GO" id="GO:0008360">
    <property type="term" value="P:regulation of cell shape"/>
    <property type="evidence" value="ECO:0007669"/>
    <property type="project" value="UniProtKB-KW"/>
</dbReference>
<evidence type="ECO:0000256" key="2">
    <source>
        <dbReference type="ARBA" id="ARBA00004752"/>
    </source>
</evidence>
<dbReference type="GO" id="GO:0005737">
    <property type="term" value="C:cytoplasm"/>
    <property type="evidence" value="ECO:0007669"/>
    <property type="project" value="UniProtKB-SubCell"/>
</dbReference>
<dbReference type="InterPro" id="IPR036968">
    <property type="entry name" value="Enolpyruvate_Tfrase_sf"/>
</dbReference>
<evidence type="ECO:0000256" key="12">
    <source>
        <dbReference type="ARBA" id="ARBA00039754"/>
    </source>
</evidence>
<comment type="catalytic activity">
    <reaction evidence="15">
        <text>phosphoenolpyruvate + UDP-N-acetyl-alpha-D-glucosamine = UDP-N-acetyl-3-O-(1-carboxyvinyl)-alpha-D-glucosamine + phosphate</text>
        <dbReference type="Rhea" id="RHEA:18681"/>
        <dbReference type="ChEBI" id="CHEBI:43474"/>
        <dbReference type="ChEBI" id="CHEBI:57705"/>
        <dbReference type="ChEBI" id="CHEBI:58702"/>
        <dbReference type="ChEBI" id="CHEBI:68483"/>
        <dbReference type="EC" id="2.5.1.7"/>
    </reaction>
</comment>
<evidence type="ECO:0000256" key="7">
    <source>
        <dbReference type="ARBA" id="ARBA00022984"/>
    </source>
</evidence>
<sequence length="431" mass="47475">MANLVVHGGIPLSGEITPSGYKNSIVVIIAASLLTDHPVMISNVPDITDVQRLTDYLISLGSKIEWNKDAETLRIDNSGIPETVLLGDFPSTMGASNLLFPPLIQRLKDVTFPRRMKGCSLGIRELDDRLDVLQVLGAKLDATDEDLRISIDGRFRGGDVWLDYQGVGATENFVMAAVLADGVSTCINSASEPQVEDLCKFLVTLGAQIEGIGTNKLKITGVGELRGGEYRITDDYYEVATFLALGAMTNGDIKVYTKNKEYFGIIKKNFKRLGVELEDKDNYYRVTPGQSMEILQPFTTNFTPKIEAAPWPYFPVDLTPVFVALSTRSKGTTLHWNKVHEGQHLWITELMKFGAHALLADPHRMLVFGDKPTKPAVVVAPNIIRVAVALYMMAASIEGQSTVRDADTIKRAHPLFVPNLQKLGAIVDWEI</sequence>
<evidence type="ECO:0000256" key="10">
    <source>
        <dbReference type="ARBA" id="ARBA00038367"/>
    </source>
</evidence>
<dbReference type="NCBIfam" id="NF006873">
    <property type="entry name" value="PRK09369.1"/>
    <property type="match status" value="1"/>
</dbReference>